<proteinExistence type="inferred from homology"/>
<dbReference type="Gene3D" id="3.40.50.150">
    <property type="entry name" value="Vaccinia Virus protein VP39"/>
    <property type="match status" value="1"/>
</dbReference>
<keyword evidence="7" id="KW-1185">Reference proteome</keyword>
<evidence type="ECO:0000256" key="2">
    <source>
        <dbReference type="ARBA" id="ARBA00022603"/>
    </source>
</evidence>
<dbReference type="SUPFAM" id="SSF53335">
    <property type="entry name" value="S-adenosyl-L-methionine-dependent methyltransferases"/>
    <property type="match status" value="1"/>
</dbReference>
<dbReference type="Proteomes" id="UP000070456">
    <property type="component" value="Unassembled WGS sequence"/>
</dbReference>
<evidence type="ECO:0000313" key="7">
    <source>
        <dbReference type="Proteomes" id="UP000070456"/>
    </source>
</evidence>
<dbReference type="PATRIC" id="fig|520762.4.peg.1948"/>
<dbReference type="GO" id="GO:0009307">
    <property type="term" value="P:DNA restriction-modification system"/>
    <property type="evidence" value="ECO:0007669"/>
    <property type="project" value="UniProtKB-KW"/>
</dbReference>
<evidence type="ECO:0000313" key="6">
    <source>
        <dbReference type="EMBL" id="KXG75322.1"/>
    </source>
</evidence>
<sequence length="769" mass="87548">MAAINDLLRQIPDTSLRDRLEQEFARLSKNKKFGLVFEEHIPECTPLYDVPVKRGSTVALKTGHINDLYTVLKIEEDIALCRNKTTGDTRNIPVSELVSVAQFGEPIFPMLQPIAAVENAPDSNLWHTIIEADNYHALQLLEYLYPKKVDCIYIDPPYNTGARDWKYNNDYVDSTDNWRHSKWLSMMQKRLKIAKRILADDGVLITTIDDNEYAHLWILLHEIFPNLTHTCITIQHNPGGTQGKKFSVTHEYAIFSYSSESTIFRKQHTGGDVYNLRRWGSTSGRYEGATCFYPVILDSNYNIIGFGDLLDEELHPTAQVEYNADGTIYVWPIDKNGIEKKWRYGRDTVESVKDRMFIEKRGNRIEIILRRESEPPKTVWTDPLYNAEAHGTDMLKTIIGGGFSYPKSLYAVHDALLFAVSGKKNALIVDFFAGSGTTLHAVNLLNVEDNGNRRCILVTNNEVSDAESKALREQGYQPGDPEWEKHGICRSVTWPRIKYSILGKRDDGTILSGEYYTNQTVSKEVERSFYQLGFIDNPTELTTNAKKQLVSLLRGKDGKSQLPQSLVKADSKFIVSDKHSATILFDVNAVNEWLEALEDQDHITDFYIVVKSAATFKEIKAQVSNLLGPMNVTLQVKRPMSDGFPANVEYFKLGFLDKNSVSLGQQFREILPLLWLKSGAIGRRPEINSDEEPDMLILPQNGFAVLVDEAKYAEFAKKISEVNNIKVVYFVTNSEEAFREMTDGIKIKNTYQLYRDYIDNFVLGSRRDS</sequence>
<keyword evidence="2" id="KW-0489">Methyltransferase</keyword>
<keyword evidence="3" id="KW-0808">Transferase</keyword>
<dbReference type="PRINTS" id="PR00508">
    <property type="entry name" value="S21N4MTFRASE"/>
</dbReference>
<dbReference type="InterPro" id="IPR002052">
    <property type="entry name" value="DNA_methylase_N6_adenine_CS"/>
</dbReference>
<protein>
    <recommendedName>
        <fullName evidence="5">DNA methylase N-4/N-6 domain-containing protein</fullName>
    </recommendedName>
</protein>
<gene>
    <name evidence="6" type="ORF">AN619_17550</name>
</gene>
<dbReference type="STRING" id="520762.AN619_17550"/>
<dbReference type="Pfam" id="PF01555">
    <property type="entry name" value="N6_N4_Mtase"/>
    <property type="match status" value="1"/>
</dbReference>
<dbReference type="PROSITE" id="PS00092">
    <property type="entry name" value="N6_MTASE"/>
    <property type="match status" value="1"/>
</dbReference>
<dbReference type="AlphaFoldDB" id="A0A140L447"/>
<dbReference type="GO" id="GO:0003677">
    <property type="term" value="F:DNA binding"/>
    <property type="evidence" value="ECO:0007669"/>
    <property type="project" value="InterPro"/>
</dbReference>
<dbReference type="GO" id="GO:0032259">
    <property type="term" value="P:methylation"/>
    <property type="evidence" value="ECO:0007669"/>
    <property type="project" value="UniProtKB-KW"/>
</dbReference>
<keyword evidence="4" id="KW-0680">Restriction system</keyword>
<evidence type="ECO:0000259" key="5">
    <source>
        <dbReference type="Pfam" id="PF01555"/>
    </source>
</evidence>
<comment type="similarity">
    <text evidence="1">Belongs to the N(4)/N(6)-methyltransferase family.</text>
</comment>
<dbReference type="InterPro" id="IPR001091">
    <property type="entry name" value="RM_Methyltransferase"/>
</dbReference>
<evidence type="ECO:0000256" key="3">
    <source>
        <dbReference type="ARBA" id="ARBA00022679"/>
    </source>
</evidence>
<name>A0A140L447_9FIRM</name>
<dbReference type="InterPro" id="IPR002941">
    <property type="entry name" value="DNA_methylase_N4/N6"/>
</dbReference>
<dbReference type="EMBL" id="LOEE01000035">
    <property type="protein sequence ID" value="KXG75322.1"/>
    <property type="molecule type" value="Genomic_DNA"/>
</dbReference>
<comment type="caution">
    <text evidence="6">The sequence shown here is derived from an EMBL/GenBank/DDBJ whole genome shotgun (WGS) entry which is preliminary data.</text>
</comment>
<evidence type="ECO:0000256" key="4">
    <source>
        <dbReference type="ARBA" id="ARBA00022747"/>
    </source>
</evidence>
<accession>A0A140L447</accession>
<reference evidence="6 7" key="1">
    <citation type="submission" date="2015-12" db="EMBL/GenBank/DDBJ databases">
        <title>Draft genome sequence of the thermoanaerobe Thermotalea metallivorans, an isolate from the runoff channel of the Great Artesian Basin, Australia.</title>
        <authorList>
            <person name="Patel B.K."/>
        </authorList>
    </citation>
    <scope>NUCLEOTIDE SEQUENCE [LARGE SCALE GENOMIC DNA]</scope>
    <source>
        <strain evidence="6 7">B2-1</strain>
    </source>
</reference>
<organism evidence="6 7">
    <name type="scientific">Thermotalea metallivorans</name>
    <dbReference type="NCBI Taxonomy" id="520762"/>
    <lineage>
        <taxon>Bacteria</taxon>
        <taxon>Bacillati</taxon>
        <taxon>Bacillota</taxon>
        <taxon>Clostridia</taxon>
        <taxon>Peptostreptococcales</taxon>
        <taxon>Thermotaleaceae</taxon>
        <taxon>Thermotalea</taxon>
    </lineage>
</organism>
<dbReference type="RefSeq" id="WP_068556348.1">
    <property type="nucleotide sequence ID" value="NZ_LOEE01000035.1"/>
</dbReference>
<dbReference type="GO" id="GO:0008170">
    <property type="term" value="F:N-methyltransferase activity"/>
    <property type="evidence" value="ECO:0007669"/>
    <property type="project" value="InterPro"/>
</dbReference>
<dbReference type="InterPro" id="IPR029063">
    <property type="entry name" value="SAM-dependent_MTases_sf"/>
</dbReference>
<evidence type="ECO:0000256" key="1">
    <source>
        <dbReference type="ARBA" id="ARBA00006594"/>
    </source>
</evidence>
<feature type="domain" description="DNA methylase N-4/N-6" evidence="5">
    <location>
        <begin position="149"/>
        <end position="446"/>
    </location>
</feature>